<keyword evidence="6" id="KW-0238">DNA-binding</keyword>
<evidence type="ECO:0000256" key="10">
    <source>
        <dbReference type="SAM" id="Phobius"/>
    </source>
</evidence>
<keyword evidence="7 10" id="KW-0472">Membrane</keyword>
<evidence type="ECO:0000259" key="11">
    <source>
        <dbReference type="PROSITE" id="PS50048"/>
    </source>
</evidence>
<comment type="subcellular location">
    <subcellularLocation>
        <location evidence="1">Membrane</location>
        <topology evidence="1">Multi-pass membrane protein</topology>
    </subcellularLocation>
</comment>
<feature type="transmembrane region" description="Helical" evidence="10">
    <location>
        <begin position="134"/>
        <end position="156"/>
    </location>
</feature>
<feature type="transmembrane region" description="Helical" evidence="10">
    <location>
        <begin position="102"/>
        <end position="122"/>
    </location>
</feature>
<dbReference type="SUPFAM" id="SSF57701">
    <property type="entry name" value="Zn2/Cys6 DNA-binding domain"/>
    <property type="match status" value="1"/>
</dbReference>
<feature type="transmembrane region" description="Helical" evidence="10">
    <location>
        <begin position="234"/>
        <end position="258"/>
    </location>
</feature>
<dbReference type="Pfam" id="PF11951">
    <property type="entry name" value="Fungal_trans_2"/>
    <property type="match status" value="1"/>
</dbReference>
<feature type="transmembrane region" description="Helical" evidence="10">
    <location>
        <begin position="298"/>
        <end position="318"/>
    </location>
</feature>
<evidence type="ECO:0000256" key="8">
    <source>
        <dbReference type="ARBA" id="ARBA00023163"/>
    </source>
</evidence>
<gene>
    <name evidence="12" type="ORF">BJX68DRAFT_278945</name>
</gene>
<dbReference type="EMBL" id="JBFXLR010000064">
    <property type="protein sequence ID" value="KAL2840634.1"/>
    <property type="molecule type" value="Genomic_DNA"/>
</dbReference>
<protein>
    <submittedName>
        <fullName evidence="12">Fungal-specific transcription factor domain-containing protein</fullName>
    </submittedName>
</protein>
<dbReference type="SMART" id="SM00066">
    <property type="entry name" value="GAL4"/>
    <property type="match status" value="1"/>
</dbReference>
<evidence type="ECO:0000256" key="3">
    <source>
        <dbReference type="ARBA" id="ARBA00022692"/>
    </source>
</evidence>
<keyword evidence="3 10" id="KW-0812">Transmembrane</keyword>
<keyword evidence="13" id="KW-1185">Reference proteome</keyword>
<reference evidence="12 13" key="1">
    <citation type="submission" date="2024-07" db="EMBL/GenBank/DDBJ databases">
        <title>Section-level genome sequencing and comparative genomics of Aspergillus sections Usti and Cavernicolus.</title>
        <authorList>
            <consortium name="Lawrence Berkeley National Laboratory"/>
            <person name="Nybo J.L."/>
            <person name="Vesth T.C."/>
            <person name="Theobald S."/>
            <person name="Frisvad J.C."/>
            <person name="Larsen T.O."/>
            <person name="Kjaerboelling I."/>
            <person name="Rothschild-Mancinelli K."/>
            <person name="Lyhne E.K."/>
            <person name="Kogle M.E."/>
            <person name="Barry K."/>
            <person name="Clum A."/>
            <person name="Na H."/>
            <person name="Ledsgaard L."/>
            <person name="Lin J."/>
            <person name="Lipzen A."/>
            <person name="Kuo A."/>
            <person name="Riley R."/>
            <person name="Mondo S."/>
            <person name="LaButti K."/>
            <person name="Haridas S."/>
            <person name="Pangalinan J."/>
            <person name="Salamov A.A."/>
            <person name="Simmons B.A."/>
            <person name="Magnuson J.K."/>
            <person name="Chen J."/>
            <person name="Drula E."/>
            <person name="Henrissat B."/>
            <person name="Wiebenga A."/>
            <person name="Lubbers R.J."/>
            <person name="Gomes A.C."/>
            <person name="Macurrencykelacurrency M.R."/>
            <person name="Stajich J."/>
            <person name="Grigoriev I.V."/>
            <person name="Mortensen U.H."/>
            <person name="De vries R.P."/>
            <person name="Baker S.E."/>
            <person name="Andersen M.R."/>
        </authorList>
    </citation>
    <scope>NUCLEOTIDE SEQUENCE [LARGE SCALE GENOMIC DNA]</scope>
    <source>
        <strain evidence="12 13">CBS 756.74</strain>
    </source>
</reference>
<dbReference type="Gene3D" id="1.20.1250.20">
    <property type="entry name" value="MFS general substrate transporter like domains"/>
    <property type="match status" value="2"/>
</dbReference>
<proteinExistence type="predicted"/>
<dbReference type="PANTHER" id="PTHR43791:SF41">
    <property type="entry name" value="MAJOR FACILITATOR SUPERFAMILY (MFS) PROFILE DOMAIN-CONTAINING PROTEIN"/>
    <property type="match status" value="1"/>
</dbReference>
<keyword evidence="4 10" id="KW-1133">Transmembrane helix</keyword>
<dbReference type="PANTHER" id="PTHR43791">
    <property type="entry name" value="PERMEASE-RELATED"/>
    <property type="match status" value="1"/>
</dbReference>
<dbReference type="InterPro" id="IPR011701">
    <property type="entry name" value="MFS"/>
</dbReference>
<feature type="transmembrane region" description="Helical" evidence="10">
    <location>
        <begin position="162"/>
        <end position="185"/>
    </location>
</feature>
<evidence type="ECO:0000256" key="2">
    <source>
        <dbReference type="ARBA" id="ARBA00022448"/>
    </source>
</evidence>
<feature type="transmembrane region" description="Helical" evidence="10">
    <location>
        <begin position="54"/>
        <end position="82"/>
    </location>
</feature>
<feature type="transmembrane region" description="Helical" evidence="10">
    <location>
        <begin position="270"/>
        <end position="291"/>
    </location>
</feature>
<dbReference type="GeneID" id="98163796"/>
<dbReference type="CDD" id="cd00067">
    <property type="entry name" value="GAL4"/>
    <property type="match status" value="1"/>
</dbReference>
<dbReference type="Pfam" id="PF07690">
    <property type="entry name" value="MFS_1"/>
    <property type="match status" value="1"/>
</dbReference>
<feature type="transmembrane region" description="Helical" evidence="10">
    <location>
        <begin position="330"/>
        <end position="349"/>
    </location>
</feature>
<evidence type="ECO:0000256" key="7">
    <source>
        <dbReference type="ARBA" id="ARBA00023136"/>
    </source>
</evidence>
<dbReference type="Gene3D" id="4.10.240.10">
    <property type="entry name" value="Zn(2)-C6 fungal-type DNA-binding domain"/>
    <property type="match status" value="1"/>
</dbReference>
<dbReference type="RefSeq" id="XP_070894149.1">
    <property type="nucleotide sequence ID" value="XM_071048632.1"/>
</dbReference>
<evidence type="ECO:0000313" key="13">
    <source>
        <dbReference type="Proteomes" id="UP001610444"/>
    </source>
</evidence>
<sequence length="964" mass="107517">MATKDAVPVIEAPDAEKQGVTMAMDEAAQYLTHNAGVDPLSPEEERKMIRKMDWILLPMLFLTATLGAVDKVALSTAAIYGLKTDLNLVGQQYSWAGSILSLGVRCLEAIIVPSISLIIAGFYRKSEQPPRNALVFAAASSIVNGFLSWAVGHIPSSAPLSIWQYLFLITGSVSAIWSIIAFIFLPDSPMNAFFLTEREKYHAVQRLAENKTGITNRQWKWDQAFEAVIDPKTWILFFFNIAINIPNGGLTTFSGIIINNLGFSPVNTSLLNMPTGVMSTLSAFIFSWIAAKWENRRCLVTMLASCVPAIGAIIVYTLPRTNIGGQMVGIYLLYTYFGPYVVGISMSQANTAGNTKKTVQYSILYIGYAVGNLIGPQTFRESQAPAYTGGFAAMLACYCACVVLIGIYWVIALTLNRKRTDGVPPAGEEDLVDAFADKTDFQQRNFKKLESRRRTGCFQCKAKHIQCTEEQPRCRRCERLGLACSRGLRLIFREDAIQRGISFGREGVWTKQPTAKQGRRKSDFRPIPLDSFVDRWEFLNVTLDDLAASGQVETPHYSPRSTDQGHFLTLSPAFSIYHPLHTFSDSDSYLLDYFIRGISPSCSLSESHNPYISLVIPLSFVSNTLRNALLAVAANQLRLLGSAQSSHEACHYKQIALQSLRQEISTCTHDEGTVAAVLMLCFQDISDGCSASWITHLRGGLQLLDCSVRQRSPDLWNFFRMYFIAHDIMARTVSDEWDGDDNLQLWSESENLEEIDVLMGCSRGLMTLINRISILASTKARTLRTRPLTPSEIHDHDMATHQLHFSLLTLTQRLPPHSADRQDLQQIANIKHLTALLYMHERLGFPKQSQPPLDGPSRAPTRLPLALSGLSKDRLISMIVESIATLPDMATLLWPLFILGNVGVEDEDHRRFVLDRLSSIQRLRNLGSVRRTIDAVKHAFATTGLDYGIERAWGHESYQYISLA</sequence>
<feature type="transmembrane region" description="Helical" evidence="10">
    <location>
        <begin position="361"/>
        <end position="379"/>
    </location>
</feature>
<keyword evidence="2" id="KW-0813">Transport</keyword>
<dbReference type="InterPro" id="IPR021858">
    <property type="entry name" value="Fun_TF"/>
</dbReference>
<dbReference type="PROSITE" id="PS00463">
    <property type="entry name" value="ZN2_CY6_FUNGAL_1"/>
    <property type="match status" value="1"/>
</dbReference>
<feature type="transmembrane region" description="Helical" evidence="10">
    <location>
        <begin position="391"/>
        <end position="411"/>
    </location>
</feature>
<evidence type="ECO:0000256" key="6">
    <source>
        <dbReference type="ARBA" id="ARBA00023125"/>
    </source>
</evidence>
<dbReference type="InterPro" id="IPR001138">
    <property type="entry name" value="Zn2Cys6_DnaBD"/>
</dbReference>
<accession>A0ABR4JKR9</accession>
<organism evidence="12 13">
    <name type="scientific">Aspergillus pseudodeflectus</name>
    <dbReference type="NCBI Taxonomy" id="176178"/>
    <lineage>
        <taxon>Eukaryota</taxon>
        <taxon>Fungi</taxon>
        <taxon>Dikarya</taxon>
        <taxon>Ascomycota</taxon>
        <taxon>Pezizomycotina</taxon>
        <taxon>Eurotiomycetes</taxon>
        <taxon>Eurotiomycetidae</taxon>
        <taxon>Eurotiales</taxon>
        <taxon>Aspergillaceae</taxon>
        <taxon>Aspergillus</taxon>
        <taxon>Aspergillus subgen. Nidulantes</taxon>
    </lineage>
</organism>
<dbReference type="InterPro" id="IPR036259">
    <property type="entry name" value="MFS_trans_sf"/>
</dbReference>
<name>A0ABR4JKR9_9EURO</name>
<dbReference type="SUPFAM" id="SSF103473">
    <property type="entry name" value="MFS general substrate transporter"/>
    <property type="match status" value="1"/>
</dbReference>
<evidence type="ECO:0000256" key="1">
    <source>
        <dbReference type="ARBA" id="ARBA00004141"/>
    </source>
</evidence>
<evidence type="ECO:0000313" key="12">
    <source>
        <dbReference type="EMBL" id="KAL2840634.1"/>
    </source>
</evidence>
<keyword evidence="8" id="KW-0804">Transcription</keyword>
<evidence type="ECO:0000256" key="5">
    <source>
        <dbReference type="ARBA" id="ARBA00023015"/>
    </source>
</evidence>
<keyword evidence="9" id="KW-0539">Nucleus</keyword>
<dbReference type="Pfam" id="PF00172">
    <property type="entry name" value="Zn_clus"/>
    <property type="match status" value="1"/>
</dbReference>
<keyword evidence="5" id="KW-0805">Transcription regulation</keyword>
<dbReference type="PROSITE" id="PS50048">
    <property type="entry name" value="ZN2_CY6_FUNGAL_2"/>
    <property type="match status" value="1"/>
</dbReference>
<feature type="domain" description="Zn(2)-C6 fungal-type" evidence="11">
    <location>
        <begin position="456"/>
        <end position="486"/>
    </location>
</feature>
<comment type="caution">
    <text evidence="12">The sequence shown here is derived from an EMBL/GenBank/DDBJ whole genome shotgun (WGS) entry which is preliminary data.</text>
</comment>
<dbReference type="InterPro" id="IPR036864">
    <property type="entry name" value="Zn2-C6_fun-type_DNA-bd_sf"/>
</dbReference>
<evidence type="ECO:0000256" key="4">
    <source>
        <dbReference type="ARBA" id="ARBA00022989"/>
    </source>
</evidence>
<evidence type="ECO:0000256" key="9">
    <source>
        <dbReference type="ARBA" id="ARBA00023242"/>
    </source>
</evidence>
<dbReference type="Proteomes" id="UP001610444">
    <property type="component" value="Unassembled WGS sequence"/>
</dbReference>